<name>A0A414XM53_9BACT</name>
<protein>
    <submittedName>
        <fullName evidence="2">Uncharacterized protein</fullName>
    </submittedName>
</protein>
<keyword evidence="1" id="KW-0472">Membrane</keyword>
<evidence type="ECO:0000313" key="3">
    <source>
        <dbReference type="Proteomes" id="UP000284548"/>
    </source>
</evidence>
<feature type="transmembrane region" description="Helical" evidence="1">
    <location>
        <begin position="12"/>
        <end position="37"/>
    </location>
</feature>
<organism evidence="2 3">
    <name type="scientific">Segatella copri</name>
    <dbReference type="NCBI Taxonomy" id="165179"/>
    <lineage>
        <taxon>Bacteria</taxon>
        <taxon>Pseudomonadati</taxon>
        <taxon>Bacteroidota</taxon>
        <taxon>Bacteroidia</taxon>
        <taxon>Bacteroidales</taxon>
        <taxon>Prevotellaceae</taxon>
        <taxon>Segatella</taxon>
    </lineage>
</organism>
<dbReference type="Proteomes" id="UP000284548">
    <property type="component" value="Unassembled WGS sequence"/>
</dbReference>
<dbReference type="AlphaFoldDB" id="A0A414XM53"/>
<accession>A0A414XM53</accession>
<sequence>MDFQKQFDTVTGALNIFDMSYLVSGATMLGVLVYAFPSLKGFVFHKDQVTVSIIICIVIAYVLGMISWIAGKQFRYWMMKHFGDKKTNDEDFKSKFQETAQCFNFQDETIKKLMEDDKNIAYSYMWMRLDKSQDEDCRSRFVFASRSWVLRAIYEGLIPPVFVLAATILFKYFSVWKGWCETFCQWLDGWSDVVIPSWGKNAIVGLLGVAIMTSIAYVIVKLLAREARRCANTQIREVIVAYYHFVENKENVPLNTEIDSNREQETNRNMFLVLLDKFRSAVKKLFE</sequence>
<feature type="transmembrane region" description="Helical" evidence="1">
    <location>
        <begin position="49"/>
        <end position="70"/>
    </location>
</feature>
<evidence type="ECO:0000256" key="1">
    <source>
        <dbReference type="SAM" id="Phobius"/>
    </source>
</evidence>
<feature type="transmembrane region" description="Helical" evidence="1">
    <location>
        <begin position="202"/>
        <end position="220"/>
    </location>
</feature>
<dbReference type="RefSeq" id="WP_118255909.1">
    <property type="nucleotide sequence ID" value="NZ_QRKB01000075.1"/>
</dbReference>
<proteinExistence type="predicted"/>
<keyword evidence="1" id="KW-1133">Transmembrane helix</keyword>
<feature type="transmembrane region" description="Helical" evidence="1">
    <location>
        <begin position="148"/>
        <end position="170"/>
    </location>
</feature>
<comment type="caution">
    <text evidence="2">The sequence shown here is derived from an EMBL/GenBank/DDBJ whole genome shotgun (WGS) entry which is preliminary data.</text>
</comment>
<reference evidence="2 3" key="1">
    <citation type="submission" date="2018-08" db="EMBL/GenBank/DDBJ databases">
        <title>A genome reference for cultivated species of the human gut microbiota.</title>
        <authorList>
            <person name="Zou Y."/>
            <person name="Xue W."/>
            <person name="Luo G."/>
        </authorList>
    </citation>
    <scope>NUCLEOTIDE SEQUENCE [LARGE SCALE GENOMIC DNA]</scope>
    <source>
        <strain evidence="2 3">AM16-54</strain>
    </source>
</reference>
<gene>
    <name evidence="2" type="ORF">DW192_15650</name>
</gene>
<evidence type="ECO:0000313" key="2">
    <source>
        <dbReference type="EMBL" id="RHH74965.1"/>
    </source>
</evidence>
<keyword evidence="1" id="KW-0812">Transmembrane</keyword>
<dbReference type="EMBL" id="QRKB01000075">
    <property type="protein sequence ID" value="RHH74965.1"/>
    <property type="molecule type" value="Genomic_DNA"/>
</dbReference>